<gene>
    <name evidence="2" type="ORF">U9M48_004875</name>
</gene>
<evidence type="ECO:0000313" key="3">
    <source>
        <dbReference type="Proteomes" id="UP001341281"/>
    </source>
</evidence>
<dbReference type="EMBL" id="CP144745">
    <property type="protein sequence ID" value="WVZ54000.1"/>
    <property type="molecule type" value="Genomic_DNA"/>
</dbReference>
<feature type="compositionally biased region" description="Basic and acidic residues" evidence="1">
    <location>
        <begin position="219"/>
        <end position="230"/>
    </location>
</feature>
<accession>A0AAQ3SL46</accession>
<protein>
    <submittedName>
        <fullName evidence="2">Uncharacterized protein</fullName>
    </submittedName>
</protein>
<dbReference type="Proteomes" id="UP001341281">
    <property type="component" value="Chromosome 01"/>
</dbReference>
<feature type="region of interest" description="Disordered" evidence="1">
    <location>
        <begin position="149"/>
        <end position="232"/>
    </location>
</feature>
<dbReference type="PANTHER" id="PTHR46934">
    <property type="entry name" value="MYB_DNA-BIND_3 DOMAIN-CONTAINING PROTEIN-RELATED"/>
    <property type="match status" value="1"/>
</dbReference>
<sequence>MDFGPSPSHRFACLAASLPVSQRNAAAATSPVRRCSLRPRRRQVDPGIEKVATTAALGRPAGRPAWMIRTPLPFCPSIELKLTKMSLRMDSLARKRVEEDDELFLFILPALYQLCSARGPPKRARHTSRLSGKEPFPLLDAVELHDGHTADGSLNMTSLESTTSEPCVTQNGEDEYNPPYVSLDDDDDDGDDDEVMSTVKPPDQSGAATTSKRPTAANRAKEPAAVDGGKKVGKRQKKEVVLDMIEKYLQLRIKQLEGEVAEQARMAAEADDFSIEKCIGVVNTIEELCSEEKAEAFDVLKDAQNREIFMTGEPTFWPLYLGSLYMVSCTLNASYDVDGIITVLTIFWLIT</sequence>
<evidence type="ECO:0000313" key="2">
    <source>
        <dbReference type="EMBL" id="WVZ54000.1"/>
    </source>
</evidence>
<proteinExistence type="predicted"/>
<feature type="non-terminal residue" evidence="2">
    <location>
        <position position="1"/>
    </location>
</feature>
<evidence type="ECO:0000256" key="1">
    <source>
        <dbReference type="SAM" id="MobiDB-lite"/>
    </source>
</evidence>
<reference evidence="2 3" key="1">
    <citation type="submission" date="2024-02" db="EMBL/GenBank/DDBJ databases">
        <title>High-quality chromosome-scale genome assembly of Pensacola bahiagrass (Paspalum notatum Flugge var. saurae).</title>
        <authorList>
            <person name="Vega J.M."/>
            <person name="Podio M."/>
            <person name="Orjuela J."/>
            <person name="Siena L.A."/>
            <person name="Pessino S.C."/>
            <person name="Combes M.C."/>
            <person name="Mariac C."/>
            <person name="Albertini E."/>
            <person name="Pupilli F."/>
            <person name="Ortiz J.P.A."/>
            <person name="Leblanc O."/>
        </authorList>
    </citation>
    <scope>NUCLEOTIDE SEQUENCE [LARGE SCALE GENOMIC DNA]</scope>
    <source>
        <strain evidence="2">R1</strain>
        <tissue evidence="2">Leaf</tissue>
    </source>
</reference>
<feature type="compositionally biased region" description="Polar residues" evidence="1">
    <location>
        <begin position="152"/>
        <end position="171"/>
    </location>
</feature>
<organism evidence="2 3">
    <name type="scientific">Paspalum notatum var. saurae</name>
    <dbReference type="NCBI Taxonomy" id="547442"/>
    <lineage>
        <taxon>Eukaryota</taxon>
        <taxon>Viridiplantae</taxon>
        <taxon>Streptophyta</taxon>
        <taxon>Embryophyta</taxon>
        <taxon>Tracheophyta</taxon>
        <taxon>Spermatophyta</taxon>
        <taxon>Magnoliopsida</taxon>
        <taxon>Liliopsida</taxon>
        <taxon>Poales</taxon>
        <taxon>Poaceae</taxon>
        <taxon>PACMAD clade</taxon>
        <taxon>Panicoideae</taxon>
        <taxon>Andropogonodae</taxon>
        <taxon>Paspaleae</taxon>
        <taxon>Paspalinae</taxon>
        <taxon>Paspalum</taxon>
    </lineage>
</organism>
<name>A0AAQ3SL46_PASNO</name>
<keyword evidence="3" id="KW-1185">Reference proteome</keyword>
<dbReference type="AlphaFoldDB" id="A0AAQ3SL46"/>
<feature type="compositionally biased region" description="Acidic residues" evidence="1">
    <location>
        <begin position="183"/>
        <end position="195"/>
    </location>
</feature>